<evidence type="ECO:0000256" key="1">
    <source>
        <dbReference type="PROSITE-ProRule" id="PRU00047"/>
    </source>
</evidence>
<reference evidence="3" key="1">
    <citation type="submission" date="2023-06" db="EMBL/GenBank/DDBJ databases">
        <title>Male Hemibagrus guttatus genome.</title>
        <authorList>
            <person name="Bian C."/>
        </authorList>
    </citation>
    <scope>NUCLEOTIDE SEQUENCE</scope>
    <source>
        <strain evidence="3">Male_cb2023</strain>
        <tissue evidence="3">Muscle</tissue>
    </source>
</reference>
<evidence type="ECO:0000313" key="3">
    <source>
        <dbReference type="EMBL" id="KAK3509821.1"/>
    </source>
</evidence>
<dbReference type="InterPro" id="IPR057667">
    <property type="entry name" value="HTH_SB"/>
</dbReference>
<dbReference type="GO" id="GO:0006313">
    <property type="term" value="P:DNA transposition"/>
    <property type="evidence" value="ECO:0007669"/>
    <property type="project" value="InterPro"/>
</dbReference>
<protein>
    <recommendedName>
        <fullName evidence="2">CCHC-type domain-containing protein</fullName>
    </recommendedName>
</protein>
<comment type="caution">
    <text evidence="3">The sequence shown here is derived from an EMBL/GenBank/DDBJ whole genome shotgun (WGS) entry which is preliminary data.</text>
</comment>
<evidence type="ECO:0000313" key="4">
    <source>
        <dbReference type="Proteomes" id="UP001274896"/>
    </source>
</evidence>
<dbReference type="InterPro" id="IPR001878">
    <property type="entry name" value="Znf_CCHC"/>
</dbReference>
<accession>A0AAE0UL40</accession>
<dbReference type="Pfam" id="PF25787">
    <property type="entry name" value="HTH_SB"/>
    <property type="match status" value="1"/>
</dbReference>
<organism evidence="3 4">
    <name type="scientific">Hemibagrus guttatus</name>
    <dbReference type="NCBI Taxonomy" id="175788"/>
    <lineage>
        <taxon>Eukaryota</taxon>
        <taxon>Metazoa</taxon>
        <taxon>Chordata</taxon>
        <taxon>Craniata</taxon>
        <taxon>Vertebrata</taxon>
        <taxon>Euteleostomi</taxon>
        <taxon>Actinopterygii</taxon>
        <taxon>Neopterygii</taxon>
        <taxon>Teleostei</taxon>
        <taxon>Ostariophysi</taxon>
        <taxon>Siluriformes</taxon>
        <taxon>Bagridae</taxon>
        <taxon>Hemibagrus</taxon>
    </lineage>
</organism>
<dbReference type="Proteomes" id="UP001274896">
    <property type="component" value="Unassembled WGS sequence"/>
</dbReference>
<dbReference type="InterPro" id="IPR009057">
    <property type="entry name" value="Homeodomain-like_sf"/>
</dbReference>
<proteinExistence type="predicted"/>
<keyword evidence="4" id="KW-1185">Reference proteome</keyword>
<gene>
    <name evidence="3" type="ORF">QTP70_012405</name>
</gene>
<evidence type="ECO:0000259" key="2">
    <source>
        <dbReference type="PROSITE" id="PS50158"/>
    </source>
</evidence>
<dbReference type="SUPFAM" id="SSF46689">
    <property type="entry name" value="Homeodomain-like"/>
    <property type="match status" value="1"/>
</dbReference>
<keyword evidence="1" id="KW-0863">Zinc-finger</keyword>
<name>A0AAE0UL40_9TELE</name>
<keyword evidence="1" id="KW-0479">Metal-binding</keyword>
<keyword evidence="1" id="KW-0862">Zinc</keyword>
<feature type="domain" description="CCHC-type" evidence="2">
    <location>
        <begin position="37"/>
        <end position="52"/>
    </location>
</feature>
<dbReference type="EMBL" id="JAUCMX010000026">
    <property type="protein sequence ID" value="KAK3509821.1"/>
    <property type="molecule type" value="Genomic_DNA"/>
</dbReference>
<sequence>MHINPTVARVPPYSSLRQVFMFLESPENTLDISFRVKCFECGDIGHKRLTCPHTGRKEVAVTDTMEENRSAGPVVNQEGTTEHVEDIKTLCAALQVYQKASSAKVYWDKSKAFWAGIDNFQKQNWEGIVERVCTKLSRWKWFLPQLSYRGRVLVANNSTFASTLWHRLCVLQPPAGLVQEVQRQLVSFFWSGQHWVRAAVLHLPVQEGGQRSVDIRSRITTFRLQAAQKLLYHSSMSWKDRATVLLRKAGEMGLDKHLFLMKLHETDLVNLTPFYRSVLEAWRILSFSRMRDVTAGAWLMEEPLLNNHLLNPRVLCSASLCSRLRTAGFTKLGHRVSTGWAAVRERTGIRSQRLLDQLAAETVGSLPAAYQEFLNDPTVINQWREGGQYEFPTLNISAAVEEWQEDERLILSFTTTELGTFKLAGKKALYMLCVKYKRHLSTTSNIQTPNSTMAKTKELSKDTRNKIVDLHQAGKTESAIGKQLGVKKSTVGAIIRKWKTYKTTDDLPRSGAPRKISPRGVKMITRTVSKNPRTTRGDLVNDLQRAGTKVTKATISNTLRRQGLKSCSARRVPLLKPVHVRARLKFAREHLDDPEEDWENVIWRPLTSLVSGLSGCEEKRELLNPFTTNNIRFHACQGRL</sequence>
<dbReference type="Gene3D" id="1.10.10.10">
    <property type="entry name" value="Winged helix-like DNA-binding domain superfamily/Winged helix DNA-binding domain"/>
    <property type="match status" value="1"/>
</dbReference>
<dbReference type="InterPro" id="IPR036388">
    <property type="entry name" value="WH-like_DNA-bd_sf"/>
</dbReference>
<dbReference type="GO" id="GO:0015074">
    <property type="term" value="P:DNA integration"/>
    <property type="evidence" value="ECO:0007669"/>
    <property type="project" value="InterPro"/>
</dbReference>
<dbReference type="GO" id="GO:0008270">
    <property type="term" value="F:zinc ion binding"/>
    <property type="evidence" value="ECO:0007669"/>
    <property type="project" value="UniProtKB-KW"/>
</dbReference>
<dbReference type="Pfam" id="PF01498">
    <property type="entry name" value="HTH_Tnp_Tc3_2"/>
    <property type="match status" value="1"/>
</dbReference>
<dbReference type="PROSITE" id="PS50158">
    <property type="entry name" value="ZF_CCHC"/>
    <property type="match status" value="1"/>
</dbReference>
<dbReference type="InterPro" id="IPR002492">
    <property type="entry name" value="Transposase_Tc1-like"/>
</dbReference>
<dbReference type="GO" id="GO:0003677">
    <property type="term" value="F:DNA binding"/>
    <property type="evidence" value="ECO:0007669"/>
    <property type="project" value="InterPro"/>
</dbReference>
<dbReference type="AlphaFoldDB" id="A0AAE0UL40"/>